<dbReference type="InterPro" id="IPR050541">
    <property type="entry name" value="LRR_TM_domain-containing"/>
</dbReference>
<dbReference type="InterPro" id="IPR003591">
    <property type="entry name" value="Leu-rich_rpt_typical-subtyp"/>
</dbReference>
<protein>
    <recommendedName>
        <fullName evidence="5">LRRCT domain-containing protein</fullName>
    </recommendedName>
</protein>
<dbReference type="SMART" id="SM00369">
    <property type="entry name" value="LRR_TYP"/>
    <property type="match status" value="5"/>
</dbReference>
<evidence type="ECO:0000256" key="2">
    <source>
        <dbReference type="ARBA" id="ARBA00022737"/>
    </source>
</evidence>
<keyword evidence="1" id="KW-0433">Leucine-rich repeat</keyword>
<dbReference type="SUPFAM" id="SSF52058">
    <property type="entry name" value="L domain-like"/>
    <property type="match status" value="1"/>
</dbReference>
<dbReference type="AlphaFoldDB" id="A0A5E4CN78"/>
<dbReference type="PANTHER" id="PTHR24369">
    <property type="entry name" value="ANTIGEN BSP, PUTATIVE-RELATED"/>
    <property type="match status" value="1"/>
</dbReference>
<sequence length="247" mass="28228">MHQVLCTPQRWARPHRDSRTWRNLDWLLRGLGKWVPRGKHLPWLILTATLVLRRFNSIQALSETSFAGLTKLELLMIHGNNIPSIPDGALRDLSALQVFKFSYNKVRVITRHTLQGLSSLMRLHMDHNRIEFVHPQAFQGLLSLRLLHLEGNLLHQLHPDTFCTFTFLDHFRLSTVRHLYLADNALQALPDGMLQNMPLLENLYLHGNPWACGCGMAWLLGWGARSRGKAGRADLAGGSARTLFHFP</sequence>
<evidence type="ECO:0000313" key="3">
    <source>
        <dbReference type="EMBL" id="VTJ82579.1"/>
    </source>
</evidence>
<dbReference type="Pfam" id="PF13855">
    <property type="entry name" value="LRR_8"/>
    <property type="match status" value="2"/>
</dbReference>
<organism evidence="3 4">
    <name type="scientific">Marmota monax</name>
    <name type="common">Woodchuck</name>
    <dbReference type="NCBI Taxonomy" id="9995"/>
    <lineage>
        <taxon>Eukaryota</taxon>
        <taxon>Metazoa</taxon>
        <taxon>Chordata</taxon>
        <taxon>Craniata</taxon>
        <taxon>Vertebrata</taxon>
        <taxon>Euteleostomi</taxon>
        <taxon>Mammalia</taxon>
        <taxon>Eutheria</taxon>
        <taxon>Euarchontoglires</taxon>
        <taxon>Glires</taxon>
        <taxon>Rodentia</taxon>
        <taxon>Sciuromorpha</taxon>
        <taxon>Sciuridae</taxon>
        <taxon>Xerinae</taxon>
        <taxon>Marmotini</taxon>
        <taxon>Marmota</taxon>
    </lineage>
</organism>
<keyword evidence="2" id="KW-0677">Repeat</keyword>
<proteinExistence type="predicted"/>
<reference evidence="3" key="1">
    <citation type="submission" date="2019-04" db="EMBL/GenBank/DDBJ databases">
        <authorList>
            <person name="Alioto T."/>
            <person name="Alioto T."/>
        </authorList>
    </citation>
    <scope>NUCLEOTIDE SEQUENCE [LARGE SCALE GENOMIC DNA]</scope>
</reference>
<name>A0A5E4CN78_MARMO</name>
<dbReference type="Proteomes" id="UP000335636">
    <property type="component" value="Unassembled WGS sequence"/>
</dbReference>
<dbReference type="InterPro" id="IPR001611">
    <property type="entry name" value="Leu-rich_rpt"/>
</dbReference>
<evidence type="ECO:0008006" key="5">
    <source>
        <dbReference type="Google" id="ProtNLM"/>
    </source>
</evidence>
<accession>A0A5E4CN78</accession>
<evidence type="ECO:0000256" key="1">
    <source>
        <dbReference type="ARBA" id="ARBA00022614"/>
    </source>
</evidence>
<dbReference type="Gene3D" id="3.80.10.10">
    <property type="entry name" value="Ribonuclease Inhibitor"/>
    <property type="match status" value="1"/>
</dbReference>
<comment type="caution">
    <text evidence="3">The sequence shown here is derived from an EMBL/GenBank/DDBJ whole genome shotgun (WGS) entry which is preliminary data.</text>
</comment>
<dbReference type="PANTHER" id="PTHR24369:SF163">
    <property type="entry name" value="MATRIX-REMODELING-ASSOCIATED PROTEIN 5"/>
    <property type="match status" value="1"/>
</dbReference>
<keyword evidence="4" id="KW-1185">Reference proteome</keyword>
<dbReference type="GO" id="GO:0005886">
    <property type="term" value="C:plasma membrane"/>
    <property type="evidence" value="ECO:0007669"/>
    <property type="project" value="TreeGrafter"/>
</dbReference>
<dbReference type="EMBL" id="CABDUW010001553">
    <property type="protein sequence ID" value="VTJ82579.1"/>
    <property type="molecule type" value="Genomic_DNA"/>
</dbReference>
<evidence type="ECO:0000313" key="4">
    <source>
        <dbReference type="Proteomes" id="UP000335636"/>
    </source>
</evidence>
<gene>
    <name evidence="3" type="ORF">MONAX_5E010317</name>
</gene>
<dbReference type="InterPro" id="IPR032675">
    <property type="entry name" value="LRR_dom_sf"/>
</dbReference>